<dbReference type="AlphaFoldDB" id="A0A6G1JB72"/>
<reference evidence="1" key="1">
    <citation type="journal article" date="2020" name="Stud. Mycol.">
        <title>101 Dothideomycetes genomes: a test case for predicting lifestyles and emergence of pathogens.</title>
        <authorList>
            <person name="Haridas S."/>
            <person name="Albert R."/>
            <person name="Binder M."/>
            <person name="Bloem J."/>
            <person name="Labutti K."/>
            <person name="Salamov A."/>
            <person name="Andreopoulos B."/>
            <person name="Baker S."/>
            <person name="Barry K."/>
            <person name="Bills G."/>
            <person name="Bluhm B."/>
            <person name="Cannon C."/>
            <person name="Castanera R."/>
            <person name="Culley D."/>
            <person name="Daum C."/>
            <person name="Ezra D."/>
            <person name="Gonzalez J."/>
            <person name="Henrissat B."/>
            <person name="Kuo A."/>
            <person name="Liang C."/>
            <person name="Lipzen A."/>
            <person name="Lutzoni F."/>
            <person name="Magnuson J."/>
            <person name="Mondo S."/>
            <person name="Nolan M."/>
            <person name="Ohm R."/>
            <person name="Pangilinan J."/>
            <person name="Park H.-J."/>
            <person name="Ramirez L."/>
            <person name="Alfaro M."/>
            <person name="Sun H."/>
            <person name="Tritt A."/>
            <person name="Yoshinaga Y."/>
            <person name="Zwiers L.-H."/>
            <person name="Turgeon B."/>
            <person name="Goodwin S."/>
            <person name="Spatafora J."/>
            <person name="Crous P."/>
            <person name="Grigoriev I."/>
        </authorList>
    </citation>
    <scope>NUCLEOTIDE SEQUENCE</scope>
    <source>
        <strain evidence="1">CBS 122367</strain>
    </source>
</reference>
<sequence>MKLMQEKSLRFLRKLKPGPVNGPLAIENRVHVGGIAHRRLLGAVIHTLLTIVSSQQGVRLWASSLSPMFRAVLADLAGVGPRHSRHTWAAPPPVWGRQTHGW</sequence>
<keyword evidence="2" id="KW-1185">Reference proteome</keyword>
<dbReference type="Proteomes" id="UP000799291">
    <property type="component" value="Unassembled WGS sequence"/>
</dbReference>
<accession>A0A6G1JB72</accession>
<organism evidence="1 2">
    <name type="scientific">Lentithecium fluviatile CBS 122367</name>
    <dbReference type="NCBI Taxonomy" id="1168545"/>
    <lineage>
        <taxon>Eukaryota</taxon>
        <taxon>Fungi</taxon>
        <taxon>Dikarya</taxon>
        <taxon>Ascomycota</taxon>
        <taxon>Pezizomycotina</taxon>
        <taxon>Dothideomycetes</taxon>
        <taxon>Pleosporomycetidae</taxon>
        <taxon>Pleosporales</taxon>
        <taxon>Massarineae</taxon>
        <taxon>Lentitheciaceae</taxon>
        <taxon>Lentithecium</taxon>
    </lineage>
</organism>
<proteinExistence type="predicted"/>
<protein>
    <submittedName>
        <fullName evidence="1">Uncharacterized protein</fullName>
    </submittedName>
</protein>
<dbReference type="EMBL" id="MU005575">
    <property type="protein sequence ID" value="KAF2687389.1"/>
    <property type="molecule type" value="Genomic_DNA"/>
</dbReference>
<evidence type="ECO:0000313" key="2">
    <source>
        <dbReference type="Proteomes" id="UP000799291"/>
    </source>
</evidence>
<gene>
    <name evidence="1" type="ORF">K458DRAFT_415641</name>
</gene>
<evidence type="ECO:0000313" key="1">
    <source>
        <dbReference type="EMBL" id="KAF2687389.1"/>
    </source>
</evidence>
<name>A0A6G1JB72_9PLEO</name>